<evidence type="ECO:0000256" key="1">
    <source>
        <dbReference type="SAM" id="Phobius"/>
    </source>
</evidence>
<reference evidence="3 4" key="2">
    <citation type="submission" date="2024-07" db="EMBL/GenBank/DDBJ databases">
        <authorList>
            <person name="Akdeniz Z."/>
        </authorList>
    </citation>
    <scope>NUCLEOTIDE SEQUENCE [LARGE SCALE GENOMIC DNA]</scope>
</reference>
<dbReference type="AlphaFoldDB" id="A0AA86PJW0"/>
<accession>A0AA86PJW0</accession>
<keyword evidence="1" id="KW-0472">Membrane</keyword>
<proteinExistence type="predicted"/>
<dbReference type="EMBL" id="CAXDID020000338">
    <property type="protein sequence ID" value="CAL6079072.1"/>
    <property type="molecule type" value="Genomic_DNA"/>
</dbReference>
<comment type="caution">
    <text evidence="2">The sequence shown here is derived from an EMBL/GenBank/DDBJ whole genome shotgun (WGS) entry which is preliminary data.</text>
</comment>
<feature type="transmembrane region" description="Helical" evidence="1">
    <location>
        <begin position="62"/>
        <end position="83"/>
    </location>
</feature>
<dbReference type="Proteomes" id="UP001642409">
    <property type="component" value="Unassembled WGS sequence"/>
</dbReference>
<reference evidence="2" key="1">
    <citation type="submission" date="2023-06" db="EMBL/GenBank/DDBJ databases">
        <authorList>
            <person name="Kurt Z."/>
        </authorList>
    </citation>
    <scope>NUCLEOTIDE SEQUENCE</scope>
</reference>
<keyword evidence="1" id="KW-0812">Transmembrane</keyword>
<evidence type="ECO:0000313" key="2">
    <source>
        <dbReference type="EMBL" id="CAI9939848.1"/>
    </source>
</evidence>
<name>A0AA86PJW0_9EUKA</name>
<keyword evidence="1" id="KW-1133">Transmembrane helix</keyword>
<protein>
    <submittedName>
        <fullName evidence="2">Uncharacterized protein</fullName>
    </submittedName>
</protein>
<organism evidence="2">
    <name type="scientific">Hexamita inflata</name>
    <dbReference type="NCBI Taxonomy" id="28002"/>
    <lineage>
        <taxon>Eukaryota</taxon>
        <taxon>Metamonada</taxon>
        <taxon>Diplomonadida</taxon>
        <taxon>Hexamitidae</taxon>
        <taxon>Hexamitinae</taxon>
        <taxon>Hexamita</taxon>
    </lineage>
</organism>
<dbReference type="EMBL" id="CATOUU010000668">
    <property type="protein sequence ID" value="CAI9939848.1"/>
    <property type="molecule type" value="Genomic_DNA"/>
</dbReference>
<evidence type="ECO:0000313" key="3">
    <source>
        <dbReference type="EMBL" id="CAL6079072.1"/>
    </source>
</evidence>
<gene>
    <name evidence="2" type="ORF">HINF_LOCUS27493</name>
    <name evidence="3" type="ORF">HINF_LOCUS59208</name>
</gene>
<keyword evidence="4" id="KW-1185">Reference proteome</keyword>
<evidence type="ECO:0000313" key="4">
    <source>
        <dbReference type="Proteomes" id="UP001642409"/>
    </source>
</evidence>
<sequence>MSKQVCIVASSSMQEMRQARQHLEFYCNCGVPVTLITAKSEQLPKYYYDSYKAALRHMYVKIYTFLGFIGYFFTYSFALMKLYKQKFARMHLFIAKEVQPAVCNAVLDYCQMKNIALDVHFSAIPEHNDPQFKKLMKKLVELQKIDVLTQKQSEDKNADQTNINNLKPLINLEFESEEDRLAFLKALELEDMAPNFFTIFDQSVCLYSKENVQAFHEHQLQLFNKLTFAQPENTNLGIRNLFFYVQVDREAEKQLEQQQNDAEKPKTDCENDCDDCKNCNNESTSAPQRKLKLVKNPNAPILVLVPFSSKPEHNDTEQINRFADEVEKHLKKTNQMMKLVFTSEPLPNEAVNKQIKQCSFYINQLMNRNGAQCISASRVQLYDYDFEVLCKSSQFALISRTCSSNIVLKMNQFKTPCLILNEIDPSDIDPQQLTNIKTNEVETYAAFFQLMLECEHKLKDNCQEGTNQWDM</sequence>